<protein>
    <submittedName>
        <fullName evidence="1">Uncharacterized protein</fullName>
    </submittedName>
</protein>
<dbReference type="OrthoDB" id="3192583at2"/>
<comment type="caution">
    <text evidence="1">The sequence shown here is derived from an EMBL/GenBank/DDBJ whole genome shotgun (WGS) entry which is preliminary data.</text>
</comment>
<evidence type="ECO:0000313" key="1">
    <source>
        <dbReference type="EMBL" id="GAJ41735.1"/>
    </source>
</evidence>
<name>A0A023DKE2_9BACL</name>
<dbReference type="RefSeq" id="WP_042412217.1">
    <property type="nucleotide sequence ID" value="NZ_BAWO01000093.1"/>
</dbReference>
<dbReference type="EMBL" id="BAWO01000093">
    <property type="protein sequence ID" value="GAJ41735.1"/>
    <property type="molecule type" value="Genomic_DNA"/>
</dbReference>
<proteinExistence type="predicted"/>
<dbReference type="Proteomes" id="UP000023561">
    <property type="component" value="Unassembled WGS sequence"/>
</dbReference>
<evidence type="ECO:0000313" key="2">
    <source>
        <dbReference type="Proteomes" id="UP000023561"/>
    </source>
</evidence>
<reference evidence="1 2" key="1">
    <citation type="submission" date="2014-04" db="EMBL/GenBank/DDBJ databases">
        <title>Whole genome shotgun sequence of Geobacillus caldoxylosilyticus NBRC 107762.</title>
        <authorList>
            <person name="Hosoyama A."/>
            <person name="Hosoyama Y."/>
            <person name="Katano-Makiyama Y."/>
            <person name="Tsuchikane K."/>
            <person name="Ohji S."/>
            <person name="Ichikawa N."/>
            <person name="Yamazoe A."/>
            <person name="Fujita N."/>
        </authorList>
    </citation>
    <scope>NUCLEOTIDE SEQUENCE [LARGE SCALE GENOMIC DNA]</scope>
    <source>
        <strain evidence="1 2">NBRC 107762</strain>
    </source>
</reference>
<keyword evidence="2" id="KW-1185">Reference proteome</keyword>
<dbReference type="AlphaFoldDB" id="A0A023DKE2"/>
<gene>
    <name evidence="1" type="ORF">GCA01S_093_00080</name>
</gene>
<accession>A0A023DKE2</accession>
<sequence length="103" mass="11853">MKKIINKKVYDTEKATLVAEYSNGLPSSDFRHVYEDLYITKSGQFFLHAQGGPLTKYSESEGNLTWGIETIILLSKDEAYEWLEEHDKIEAIEKYFGDVIQEG</sequence>
<organism evidence="1 2">
    <name type="scientific">Parageobacillus caldoxylosilyticus NBRC 107762</name>
    <dbReference type="NCBI Taxonomy" id="1220594"/>
    <lineage>
        <taxon>Bacteria</taxon>
        <taxon>Bacillati</taxon>
        <taxon>Bacillota</taxon>
        <taxon>Bacilli</taxon>
        <taxon>Bacillales</taxon>
        <taxon>Anoxybacillaceae</taxon>
        <taxon>Saccharococcus</taxon>
    </lineage>
</organism>